<keyword evidence="1" id="KW-1133">Transmembrane helix</keyword>
<organism evidence="2 3">
    <name type="scientific">Streptomyces caeruleatus</name>
    <dbReference type="NCBI Taxonomy" id="661399"/>
    <lineage>
        <taxon>Bacteria</taxon>
        <taxon>Bacillati</taxon>
        <taxon>Actinomycetota</taxon>
        <taxon>Actinomycetes</taxon>
        <taxon>Kitasatosporales</taxon>
        <taxon>Streptomycetaceae</taxon>
        <taxon>Streptomyces</taxon>
    </lineage>
</organism>
<dbReference type="EMBL" id="LMWY01000025">
    <property type="protein sequence ID" value="KUO02046.1"/>
    <property type="molecule type" value="Genomic_DNA"/>
</dbReference>
<evidence type="ECO:0000313" key="3">
    <source>
        <dbReference type="Proteomes" id="UP000053429"/>
    </source>
</evidence>
<evidence type="ECO:0000313" key="2">
    <source>
        <dbReference type="EMBL" id="KUO02046.1"/>
    </source>
</evidence>
<comment type="caution">
    <text evidence="2">The sequence shown here is derived from an EMBL/GenBank/DDBJ whole genome shotgun (WGS) entry which is preliminary data.</text>
</comment>
<gene>
    <name evidence="2" type="ORF">AQJ67_22955</name>
</gene>
<feature type="transmembrane region" description="Helical" evidence="1">
    <location>
        <begin position="32"/>
        <end position="54"/>
    </location>
</feature>
<accession>A0A117RPH0</accession>
<keyword evidence="1" id="KW-0812">Transmembrane</keyword>
<proteinExistence type="predicted"/>
<protein>
    <submittedName>
        <fullName evidence="2">Uncharacterized protein</fullName>
    </submittedName>
</protein>
<keyword evidence="1" id="KW-0472">Membrane</keyword>
<evidence type="ECO:0000256" key="1">
    <source>
        <dbReference type="SAM" id="Phobius"/>
    </source>
</evidence>
<name>A0A117RPH0_9ACTN</name>
<keyword evidence="3" id="KW-1185">Reference proteome</keyword>
<reference evidence="2 3" key="1">
    <citation type="submission" date="2015-10" db="EMBL/GenBank/DDBJ databases">
        <title>Draft genome sequence of Streptomyces caeruleatus NRRL B-24802, type strain for the species Streptomyces caeruleatus.</title>
        <authorList>
            <person name="Ruckert C."/>
            <person name="Winkler A."/>
            <person name="Kalinowski J."/>
            <person name="Kampfer P."/>
            <person name="Glaeser S."/>
        </authorList>
    </citation>
    <scope>NUCLEOTIDE SEQUENCE [LARGE SCALE GENOMIC DNA]</scope>
    <source>
        <strain evidence="2 3">NRRL B-24802</strain>
    </source>
</reference>
<dbReference type="AlphaFoldDB" id="A0A117RPH0"/>
<sequence>MLLVGIGILLAILMSSVNDGRCRATSALLPGLFVFGEVVGALASAILTTGLGGARARRHRMSATANRSGPLLWLAWPACRA</sequence>
<dbReference type="Proteomes" id="UP000053429">
    <property type="component" value="Unassembled WGS sequence"/>
</dbReference>